<evidence type="ECO:0000256" key="1">
    <source>
        <dbReference type="SAM" id="Phobius"/>
    </source>
</evidence>
<sequence>MGELQHRVRNAIVDRERIWLLEPDALGWRDDKGRQGRMPYADIASLQLIDYASFDGRIYQCAVQRRSGSGVKIRSHSYVSLGRFEDRLATYAPFIRELAGRVADANPEAEFIAGSTGLWIVWTVVGLLAIVMLGFFFASFGAGGPSVNGTIMVVVILLVGGPIIWRQLKYGKAKSFDPRAVPPELIGDA</sequence>
<dbReference type="Proteomes" id="UP000095087">
    <property type="component" value="Unassembled WGS sequence"/>
</dbReference>
<keyword evidence="1" id="KW-0472">Membrane</keyword>
<gene>
    <name evidence="2" type="ORF">A7A08_00559</name>
</gene>
<feature type="transmembrane region" description="Helical" evidence="1">
    <location>
        <begin position="146"/>
        <end position="165"/>
    </location>
</feature>
<feature type="transmembrane region" description="Helical" evidence="1">
    <location>
        <begin position="119"/>
        <end position="140"/>
    </location>
</feature>
<comment type="caution">
    <text evidence="2">The sequence shown here is derived from an EMBL/GenBank/DDBJ whole genome shotgun (WGS) entry which is preliminary data.</text>
</comment>
<keyword evidence="1" id="KW-1133">Transmembrane helix</keyword>
<dbReference type="AlphaFoldDB" id="A0A1E2S2L5"/>
<keyword evidence="3" id="KW-1185">Reference proteome</keyword>
<protein>
    <submittedName>
        <fullName evidence="2">Uncharacterized protein</fullName>
    </submittedName>
</protein>
<name>A0A1E2S2L5_9HYPH</name>
<evidence type="ECO:0000313" key="2">
    <source>
        <dbReference type="EMBL" id="ODA68727.1"/>
    </source>
</evidence>
<dbReference type="EMBL" id="MASI01000001">
    <property type="protein sequence ID" value="ODA68727.1"/>
    <property type="molecule type" value="Genomic_DNA"/>
</dbReference>
<keyword evidence="1" id="KW-0812">Transmembrane</keyword>
<reference evidence="2 3" key="1">
    <citation type="submission" date="2016-07" db="EMBL/GenBank/DDBJ databases">
        <title>Draft genome sequence of Methyloligella halotolerans C2T (VKM B-2706T=CCUG 61687T=DSM 25045T), a halotolerant polyhydroxybutyrate accumulating methylotroph.</title>
        <authorList>
            <person name="Vasilenko O.V."/>
            <person name="Doronina N.V."/>
            <person name="Poroshina M.N."/>
            <person name="Tarlachkov S.V."/>
            <person name="Trotsenko Y.A."/>
        </authorList>
    </citation>
    <scope>NUCLEOTIDE SEQUENCE [LARGE SCALE GENOMIC DNA]</scope>
    <source>
        <strain evidence="2 3">VKM B-2706</strain>
    </source>
</reference>
<organism evidence="2 3">
    <name type="scientific">Methyloligella halotolerans</name>
    <dbReference type="NCBI Taxonomy" id="1177755"/>
    <lineage>
        <taxon>Bacteria</taxon>
        <taxon>Pseudomonadati</taxon>
        <taxon>Pseudomonadota</taxon>
        <taxon>Alphaproteobacteria</taxon>
        <taxon>Hyphomicrobiales</taxon>
        <taxon>Hyphomicrobiaceae</taxon>
        <taxon>Methyloligella</taxon>
    </lineage>
</organism>
<accession>A0A1E2S2L5</accession>
<proteinExistence type="predicted"/>
<evidence type="ECO:0000313" key="3">
    <source>
        <dbReference type="Proteomes" id="UP000095087"/>
    </source>
</evidence>